<evidence type="ECO:0000256" key="4">
    <source>
        <dbReference type="ARBA" id="ARBA00023163"/>
    </source>
</evidence>
<dbReference type="GO" id="GO:0005634">
    <property type="term" value="C:nucleus"/>
    <property type="evidence" value="ECO:0007669"/>
    <property type="project" value="UniProtKB-SubCell"/>
</dbReference>
<comment type="caution">
    <text evidence="7">The sequence shown here is derived from an EMBL/GenBank/DDBJ whole genome shotgun (WGS) entry which is preliminary data.</text>
</comment>
<dbReference type="PANTHER" id="PTHR31744:SF208">
    <property type="entry name" value="(WILD MALAYSIAN BANANA) HYPOTHETICAL PROTEIN"/>
    <property type="match status" value="1"/>
</dbReference>
<dbReference type="GO" id="GO:0003677">
    <property type="term" value="F:DNA binding"/>
    <property type="evidence" value="ECO:0007669"/>
    <property type="project" value="UniProtKB-KW"/>
</dbReference>
<sequence length="414" mass="46859">LRFEIRTARKCYIKTLFSGRKKRKEKKSCSKMTSMTLPPGFRFHPTDDELVGYYLKRKVDGVKIELDVIPVVDLYKFEPWELPDKSFLPKRDLEWFFFCPRDRKYPNGSRTNRATVSGYWKATGKDRKIVCELSIYGIRKTLVFYRGRAPGGERTDWIMHEYRLCEDFSHGTSNFVGGFALCRVVKRNDNGLKTSDLESKAKRGPSPILGLSLEGCCSKASKIPEEHSSLASTVSTPINSPEDIRRDVEFNPVLIDSDHQIQHALKSAQCSEAVYQSATTPWLPSSAESNSPCSPSHLSSINFAGDDFLINDFHGDECLSFLPSLEELSDHSFEFDMLKYPNTSLGGAETWNQLVPPTICRQESAGEEANLWNVKEFRGNAFSIFALGDRNGMRPAAYVPPFNNVAEKAVDHRH</sequence>
<comment type="subcellular location">
    <subcellularLocation>
        <location evidence="1">Nucleus</location>
    </subcellularLocation>
</comment>
<evidence type="ECO:0000256" key="2">
    <source>
        <dbReference type="ARBA" id="ARBA00023015"/>
    </source>
</evidence>
<dbReference type="FunFam" id="2.170.150.80:FF:000002">
    <property type="entry name" value="Nac domain-containing protein 86"/>
    <property type="match status" value="1"/>
</dbReference>
<gene>
    <name evidence="7" type="ORF">ACMD2_11883</name>
</gene>
<dbReference type="PROSITE" id="PS51005">
    <property type="entry name" value="NAC"/>
    <property type="match status" value="1"/>
</dbReference>
<dbReference type="AlphaFoldDB" id="A0A199UK67"/>
<dbReference type="STRING" id="4615.A0A199UK67"/>
<protein>
    <submittedName>
        <fullName evidence="7">NAC domain-containing protein 86</fullName>
    </submittedName>
</protein>
<evidence type="ECO:0000256" key="5">
    <source>
        <dbReference type="ARBA" id="ARBA00023242"/>
    </source>
</evidence>
<dbReference type="Proteomes" id="UP000092600">
    <property type="component" value="Unassembled WGS sequence"/>
</dbReference>
<dbReference type="PANTHER" id="PTHR31744">
    <property type="entry name" value="PROTEIN CUP-SHAPED COTYLEDON 2-RELATED"/>
    <property type="match status" value="1"/>
</dbReference>
<keyword evidence="3" id="KW-0238">DNA-binding</keyword>
<feature type="domain" description="NAC" evidence="6">
    <location>
        <begin position="37"/>
        <end position="187"/>
    </location>
</feature>
<keyword evidence="5" id="KW-0539">Nucleus</keyword>
<organism evidence="7 8">
    <name type="scientific">Ananas comosus</name>
    <name type="common">Pineapple</name>
    <name type="synonym">Ananas ananas</name>
    <dbReference type="NCBI Taxonomy" id="4615"/>
    <lineage>
        <taxon>Eukaryota</taxon>
        <taxon>Viridiplantae</taxon>
        <taxon>Streptophyta</taxon>
        <taxon>Embryophyta</taxon>
        <taxon>Tracheophyta</taxon>
        <taxon>Spermatophyta</taxon>
        <taxon>Magnoliopsida</taxon>
        <taxon>Liliopsida</taxon>
        <taxon>Poales</taxon>
        <taxon>Bromeliaceae</taxon>
        <taxon>Bromelioideae</taxon>
        <taxon>Ananas</taxon>
    </lineage>
</organism>
<feature type="non-terminal residue" evidence="7">
    <location>
        <position position="1"/>
    </location>
</feature>
<dbReference type="SUPFAM" id="SSF101941">
    <property type="entry name" value="NAC domain"/>
    <property type="match status" value="1"/>
</dbReference>
<dbReference type="GO" id="GO:0006355">
    <property type="term" value="P:regulation of DNA-templated transcription"/>
    <property type="evidence" value="ECO:0007669"/>
    <property type="project" value="InterPro"/>
</dbReference>
<evidence type="ECO:0000313" key="8">
    <source>
        <dbReference type="Proteomes" id="UP000092600"/>
    </source>
</evidence>
<dbReference type="Gene3D" id="2.170.150.80">
    <property type="entry name" value="NAC domain"/>
    <property type="match status" value="1"/>
</dbReference>
<evidence type="ECO:0000259" key="6">
    <source>
        <dbReference type="PROSITE" id="PS51005"/>
    </source>
</evidence>
<evidence type="ECO:0000256" key="3">
    <source>
        <dbReference type="ARBA" id="ARBA00023125"/>
    </source>
</evidence>
<dbReference type="EMBL" id="LSRQ01007387">
    <property type="protein sequence ID" value="OAY64980.1"/>
    <property type="molecule type" value="Genomic_DNA"/>
</dbReference>
<evidence type="ECO:0000256" key="1">
    <source>
        <dbReference type="ARBA" id="ARBA00004123"/>
    </source>
</evidence>
<name>A0A199UK67_ANACO</name>
<feature type="non-terminal residue" evidence="7">
    <location>
        <position position="414"/>
    </location>
</feature>
<keyword evidence="4" id="KW-0804">Transcription</keyword>
<reference evidence="7 8" key="1">
    <citation type="journal article" date="2016" name="DNA Res.">
        <title>The draft genome of MD-2 pineapple using hybrid error correction of long reads.</title>
        <authorList>
            <person name="Redwan R.M."/>
            <person name="Saidin A."/>
            <person name="Kumar S.V."/>
        </authorList>
    </citation>
    <scope>NUCLEOTIDE SEQUENCE [LARGE SCALE GENOMIC DNA]</scope>
    <source>
        <strain evidence="8">cv. MD2</strain>
        <tissue evidence="7">Leaf</tissue>
    </source>
</reference>
<dbReference type="InterPro" id="IPR036093">
    <property type="entry name" value="NAC_dom_sf"/>
</dbReference>
<evidence type="ECO:0000313" key="7">
    <source>
        <dbReference type="EMBL" id="OAY64980.1"/>
    </source>
</evidence>
<dbReference type="Pfam" id="PF02365">
    <property type="entry name" value="NAM"/>
    <property type="match status" value="1"/>
</dbReference>
<dbReference type="InterPro" id="IPR003441">
    <property type="entry name" value="NAC-dom"/>
</dbReference>
<accession>A0A199UK67</accession>
<keyword evidence="2" id="KW-0805">Transcription regulation</keyword>
<proteinExistence type="predicted"/>